<dbReference type="AlphaFoldDB" id="A0A1I2N1E9"/>
<evidence type="ECO:0000313" key="1">
    <source>
        <dbReference type="EMBL" id="SFF97694.1"/>
    </source>
</evidence>
<accession>A0A1I2N1E9</accession>
<protein>
    <submittedName>
        <fullName evidence="1">HicA toxin of toxin-antitoxin</fullName>
    </submittedName>
</protein>
<evidence type="ECO:0000313" key="2">
    <source>
        <dbReference type="Proteomes" id="UP000199337"/>
    </source>
</evidence>
<keyword evidence="2" id="KW-1185">Reference proteome</keyword>
<dbReference type="Proteomes" id="UP000199337">
    <property type="component" value="Unassembled WGS sequence"/>
</dbReference>
<dbReference type="EMBL" id="FOOX01000001">
    <property type="protein sequence ID" value="SFF97694.1"/>
    <property type="molecule type" value="Genomic_DNA"/>
</dbReference>
<proteinExistence type="predicted"/>
<dbReference type="SUPFAM" id="SSF54786">
    <property type="entry name" value="YcfA/nrd intein domain"/>
    <property type="match status" value="1"/>
</dbReference>
<dbReference type="STRING" id="341036.SAMN05660649_00298"/>
<sequence>MGKFEKLLKRFYQHPVPLDIPYQEAARLLLVIGCSMRKRSGSHRVFTYSGYSKSIVLMENENLRLYQVQDIKNLLNYIGIKAR</sequence>
<reference evidence="2" key="1">
    <citation type="submission" date="2016-10" db="EMBL/GenBank/DDBJ databases">
        <authorList>
            <person name="Varghese N."/>
            <person name="Submissions S."/>
        </authorList>
    </citation>
    <scope>NUCLEOTIDE SEQUENCE [LARGE SCALE GENOMIC DNA]</scope>
    <source>
        <strain evidence="2">DSM 17038</strain>
    </source>
</reference>
<gene>
    <name evidence="1" type="ORF">SAMN05660649_00298</name>
</gene>
<name>A0A1I2N1E9_9FIRM</name>
<organism evidence="1 2">
    <name type="scientific">Desulfotruncus arcticus DSM 17038</name>
    <dbReference type="NCBI Taxonomy" id="1121424"/>
    <lineage>
        <taxon>Bacteria</taxon>
        <taxon>Bacillati</taxon>
        <taxon>Bacillota</taxon>
        <taxon>Clostridia</taxon>
        <taxon>Eubacteriales</taxon>
        <taxon>Desulfallaceae</taxon>
        <taxon>Desulfotruncus</taxon>
    </lineage>
</organism>